<sequence>MIRTLVSSTIILVLFTACSIADKDASTVVKDTIEKTLDQPSVWHGSYIVKSERGSTLLHVKYDGEHDGDEYTMSIDTQGTGFGTLAEVKRENDEIYIKLPKSGNWQKTTAQDLKMLGLDFANSPIELAKSLRERDLTIQTTDRQNVYKILVKDEKKLPGTEKVVEVTGIEDVAPIDPAEIFVEVNPNNQTVRSLHMSVVYTDGSTLWYDVHLERSKGDEKDSN</sequence>
<protein>
    <recommendedName>
        <fullName evidence="3">Lipoprotein</fullName>
    </recommendedName>
</protein>
<keyword evidence="2" id="KW-1185">Reference proteome</keyword>
<dbReference type="RefSeq" id="WP_077720841.1">
    <property type="nucleotide sequence ID" value="NZ_CP019699.1"/>
</dbReference>
<dbReference type="PROSITE" id="PS51257">
    <property type="entry name" value="PROKAR_LIPOPROTEIN"/>
    <property type="match status" value="1"/>
</dbReference>
<name>A0A1U9KAB5_9BACL</name>
<evidence type="ECO:0008006" key="3">
    <source>
        <dbReference type="Google" id="ProtNLM"/>
    </source>
</evidence>
<evidence type="ECO:0000313" key="1">
    <source>
        <dbReference type="EMBL" id="AQS56974.1"/>
    </source>
</evidence>
<proteinExistence type="predicted"/>
<dbReference type="AlphaFoldDB" id="A0A1U9KAB5"/>
<gene>
    <name evidence="1" type="ORF">B0W44_15710</name>
</gene>
<evidence type="ECO:0000313" key="2">
    <source>
        <dbReference type="Proteomes" id="UP000188603"/>
    </source>
</evidence>
<organism evidence="1 2">
    <name type="scientific">Novibacillus thermophilus</name>
    <dbReference type="NCBI Taxonomy" id="1471761"/>
    <lineage>
        <taxon>Bacteria</taxon>
        <taxon>Bacillati</taxon>
        <taxon>Bacillota</taxon>
        <taxon>Bacilli</taxon>
        <taxon>Bacillales</taxon>
        <taxon>Thermoactinomycetaceae</taxon>
        <taxon>Novibacillus</taxon>
    </lineage>
</organism>
<dbReference type="KEGG" id="ntr:B0W44_15710"/>
<dbReference type="EMBL" id="CP019699">
    <property type="protein sequence ID" value="AQS56974.1"/>
    <property type="molecule type" value="Genomic_DNA"/>
</dbReference>
<accession>A0A1U9KAB5</accession>
<dbReference type="STRING" id="1471761.B0W44_15710"/>
<dbReference type="Proteomes" id="UP000188603">
    <property type="component" value="Chromosome"/>
</dbReference>
<dbReference type="OrthoDB" id="3006118at2"/>
<reference evidence="1 2" key="1">
    <citation type="journal article" date="2015" name="Int. J. Syst. Evol. Microbiol.">
        <title>Novibacillus thermophilus gen. nov., sp. nov., a Gram-staining-negative and moderately thermophilic member of the family Thermoactinomycetaceae.</title>
        <authorList>
            <person name="Yang G."/>
            <person name="Chen J."/>
            <person name="Zhou S."/>
        </authorList>
    </citation>
    <scope>NUCLEOTIDE SEQUENCE [LARGE SCALE GENOMIC DNA]</scope>
    <source>
        <strain evidence="1 2">SG-1</strain>
    </source>
</reference>